<dbReference type="Pfam" id="PF06886">
    <property type="entry name" value="TPX2"/>
    <property type="match status" value="1"/>
</dbReference>
<feature type="region of interest" description="Disordered" evidence="6">
    <location>
        <begin position="698"/>
        <end position="732"/>
    </location>
</feature>
<feature type="region of interest" description="Disordered" evidence="6">
    <location>
        <begin position="375"/>
        <end position="394"/>
    </location>
</feature>
<proteinExistence type="inferred from homology"/>
<dbReference type="HOGENOM" id="CLU_378640_0_0_1"/>
<dbReference type="EMBL" id="JMSN01000035">
    <property type="protein sequence ID" value="KDN46474.1"/>
    <property type="molecule type" value="Genomic_DNA"/>
</dbReference>
<evidence type="ECO:0000256" key="6">
    <source>
        <dbReference type="SAM" id="MobiDB-lite"/>
    </source>
</evidence>
<evidence type="ECO:0000256" key="5">
    <source>
        <dbReference type="SAM" id="Coils"/>
    </source>
</evidence>
<dbReference type="GeneID" id="25265995"/>
<evidence type="ECO:0000256" key="4">
    <source>
        <dbReference type="ARBA" id="ARBA00023212"/>
    </source>
</evidence>
<evidence type="ECO:0000313" key="9">
    <source>
        <dbReference type="Proteomes" id="UP000027361"/>
    </source>
</evidence>
<keyword evidence="3" id="KW-0963">Cytoplasm</keyword>
<dbReference type="Proteomes" id="UP000027361">
    <property type="component" value="Unassembled WGS sequence"/>
</dbReference>
<accession>A0A066W5X0</accession>
<feature type="coiled-coil region" evidence="5">
    <location>
        <begin position="651"/>
        <end position="690"/>
    </location>
</feature>
<dbReference type="RefSeq" id="XP_013243563.1">
    <property type="nucleotide sequence ID" value="XM_013388109.1"/>
</dbReference>
<evidence type="ECO:0000256" key="2">
    <source>
        <dbReference type="ARBA" id="ARBA00005885"/>
    </source>
</evidence>
<dbReference type="AlphaFoldDB" id="A0A066W5X0"/>
<keyword evidence="4" id="KW-0206">Cytoskeleton</keyword>
<keyword evidence="5" id="KW-0175">Coiled coil</keyword>
<evidence type="ECO:0000259" key="7">
    <source>
        <dbReference type="Pfam" id="PF06886"/>
    </source>
</evidence>
<feature type="compositionally biased region" description="Basic residues" evidence="6">
    <location>
        <begin position="320"/>
        <end position="330"/>
    </location>
</feature>
<evidence type="ECO:0000256" key="3">
    <source>
        <dbReference type="ARBA" id="ARBA00022490"/>
    </source>
</evidence>
<feature type="compositionally biased region" description="Low complexity" evidence="6">
    <location>
        <begin position="140"/>
        <end position="152"/>
    </location>
</feature>
<feature type="compositionally biased region" description="Basic and acidic residues" evidence="6">
    <location>
        <begin position="257"/>
        <end position="285"/>
    </location>
</feature>
<name>A0A066W5X0_TILAU</name>
<evidence type="ECO:0000256" key="1">
    <source>
        <dbReference type="ARBA" id="ARBA00004245"/>
    </source>
</evidence>
<comment type="similarity">
    <text evidence="2">Belongs to the TPX2 family.</text>
</comment>
<feature type="domain" description="TPX2 C-terminal" evidence="7">
    <location>
        <begin position="644"/>
        <end position="701"/>
    </location>
</feature>
<feature type="region of interest" description="Disordered" evidence="6">
    <location>
        <begin position="208"/>
        <end position="356"/>
    </location>
</feature>
<gene>
    <name evidence="8" type="ORF">K437DRAFT_268122</name>
</gene>
<evidence type="ECO:0000313" key="8">
    <source>
        <dbReference type="EMBL" id="KDN46474.1"/>
    </source>
</evidence>
<keyword evidence="9" id="KW-1185">Reference proteome</keyword>
<dbReference type="OrthoDB" id="10687902at2759"/>
<organism evidence="8 9">
    <name type="scientific">Tilletiaria anomala (strain ATCC 24038 / CBS 436.72 / UBC 951)</name>
    <dbReference type="NCBI Taxonomy" id="1037660"/>
    <lineage>
        <taxon>Eukaryota</taxon>
        <taxon>Fungi</taxon>
        <taxon>Dikarya</taxon>
        <taxon>Basidiomycota</taxon>
        <taxon>Ustilaginomycotina</taxon>
        <taxon>Exobasidiomycetes</taxon>
        <taxon>Georgefischeriales</taxon>
        <taxon>Tilletiariaceae</taxon>
        <taxon>Tilletiaria</taxon>
    </lineage>
</organism>
<comment type="subcellular location">
    <subcellularLocation>
        <location evidence="1">Cytoplasm</location>
        <location evidence="1">Cytoskeleton</location>
    </subcellularLocation>
</comment>
<reference evidence="8 9" key="1">
    <citation type="submission" date="2014-05" db="EMBL/GenBank/DDBJ databases">
        <title>Draft genome sequence of a rare smut relative, Tilletiaria anomala UBC 951.</title>
        <authorList>
            <consortium name="DOE Joint Genome Institute"/>
            <person name="Toome M."/>
            <person name="Kuo A."/>
            <person name="Henrissat B."/>
            <person name="Lipzen A."/>
            <person name="Tritt A."/>
            <person name="Yoshinaga Y."/>
            <person name="Zane M."/>
            <person name="Barry K."/>
            <person name="Grigoriev I.V."/>
            <person name="Spatafora J.W."/>
            <person name="Aimea M.C."/>
        </authorList>
    </citation>
    <scope>NUCLEOTIDE SEQUENCE [LARGE SCALE GENOMIC DNA]</scope>
    <source>
        <strain evidence="8 9">UBC 951</strain>
    </source>
</reference>
<dbReference type="GO" id="GO:0005856">
    <property type="term" value="C:cytoskeleton"/>
    <property type="evidence" value="ECO:0007669"/>
    <property type="project" value="UniProtKB-SubCell"/>
</dbReference>
<dbReference type="InterPro" id="IPR027329">
    <property type="entry name" value="TPX2_C"/>
</dbReference>
<sequence length="732" mass="79358">MASCISPSNDRRLRSRSTKAWLLESPKPDLGFALDNALSSARVRGRRTTRAPFEFTTEDSLLIDTSLGLSKAHGKNAAKEKSKAKPSIMTSLPLKEVAVNQSDPALDEMTEQELERLAWQEMSREEKRSKVSKPHPPEPMMSAPPKSPSKIPRLNQSVAGSAKEPTVHPMDGSSAPFISIGSSIAAAAESREARRRRLGLAPLLPIHAAAADPGLQPIESKEIIGSSIQRAEMSSKNRKSSHQPNDGAGRAQSGSGEKQRRAADKHQLVPDLDESHPEKVSESDLRPSASAEGLHLTAAQEPISMSPILTAHFSLPRSVSPHRKGRRNPSPKRETYEELQSSKAISPPRKKVTHSNLQEQALEQMAVSAPRRSARISSAHVPSSPGKAQRGTKARIAPVSPVPIEGISFPNEFTFASAPKRVQQVAHIEAAKVTPATTAKEDTVSNAVSSTRTKSKLRRKSLEAKVVNDKRKAIKMASAIGKGLAAGPTCQAPDAAPAGFRLSSTGHLVPAVAPRTFSFDAGSSLISATAGSSTTIVTTNGMTARQRAMLDAQRAKDASAATKEAELQRRSRYKANDVPLWIRKRKEQLQAEGEARLQREIESVRRAELGEGKKSGPGKQHDRHRQQAARKASLEDAKPFVSSIDARLAERAEWERKRKANEDALEAARQVARAEKLKREEEEYQEARRRAVPKANPVPEWLYGGRVPTEGVGTASAAGKGKVAAKRESHRS</sequence>
<comment type="caution">
    <text evidence="8">The sequence shown here is derived from an EMBL/GenBank/DDBJ whole genome shotgun (WGS) entry which is preliminary data.</text>
</comment>
<feature type="region of interest" description="Disordered" evidence="6">
    <location>
        <begin position="606"/>
        <end position="637"/>
    </location>
</feature>
<feature type="region of interest" description="Disordered" evidence="6">
    <location>
        <begin position="121"/>
        <end position="174"/>
    </location>
</feature>
<dbReference type="InParanoid" id="A0A066W5X0"/>
<protein>
    <recommendedName>
        <fullName evidence="7">TPX2 C-terminal domain-containing protein</fullName>
    </recommendedName>
</protein>
<feature type="compositionally biased region" description="Low complexity" evidence="6">
    <location>
        <begin position="711"/>
        <end position="722"/>
    </location>
</feature>